<dbReference type="InterPro" id="IPR011991">
    <property type="entry name" value="ArsR-like_HTH"/>
</dbReference>
<dbReference type="Proteomes" id="UP000226079">
    <property type="component" value="Unassembled WGS sequence"/>
</dbReference>
<dbReference type="PANTHER" id="PTHR43252">
    <property type="entry name" value="TRANSCRIPTIONAL REGULATOR YQJI"/>
    <property type="match status" value="1"/>
</dbReference>
<comment type="caution">
    <text evidence="2">The sequence shown here is derived from an EMBL/GenBank/DDBJ whole genome shotgun (WGS) entry which is preliminary data.</text>
</comment>
<dbReference type="PANTHER" id="PTHR43252:SF2">
    <property type="entry name" value="TRANSCRIPTION REGULATOR, PADR-LIKE FAMILY"/>
    <property type="match status" value="1"/>
</dbReference>
<protein>
    <submittedName>
        <fullName evidence="2">PadR family transcriptional regulator</fullName>
    </submittedName>
</protein>
<evidence type="ECO:0000313" key="3">
    <source>
        <dbReference type="Proteomes" id="UP000226079"/>
    </source>
</evidence>
<keyword evidence="3" id="KW-1185">Reference proteome</keyword>
<name>A0A2A9CRI4_9ACTN</name>
<dbReference type="CDD" id="cd00090">
    <property type="entry name" value="HTH_ARSR"/>
    <property type="match status" value="1"/>
</dbReference>
<proteinExistence type="predicted"/>
<dbReference type="InterPro" id="IPR036390">
    <property type="entry name" value="WH_DNA-bd_sf"/>
</dbReference>
<dbReference type="RefSeq" id="WP_098459780.1">
    <property type="nucleotide sequence ID" value="NZ_PDJC01000001.1"/>
</dbReference>
<sequence>MSHPHSNPFGADPSAFLRGLADWGRHAGSMGAHFGPHGRARRGDTRAAILKVLAESPMHGYQIIQELKQRSGGVWTPSAGSIYPTLQLLSDEGLVSAEESGGKKVFSLTDAGRAAVDELAEEPAPWDVAAAVGDCNGLLGLREAGGRLASAVMQVGRSGDRTKIDEAAEILNAARKQVYALLAED</sequence>
<dbReference type="Pfam" id="PF03551">
    <property type="entry name" value="PadR"/>
    <property type="match status" value="1"/>
</dbReference>
<dbReference type="InterPro" id="IPR005149">
    <property type="entry name" value="Tscrpt_reg_PadR_N"/>
</dbReference>
<dbReference type="InterPro" id="IPR036388">
    <property type="entry name" value="WH-like_DNA-bd_sf"/>
</dbReference>
<reference evidence="2 3" key="1">
    <citation type="submission" date="2017-10" db="EMBL/GenBank/DDBJ databases">
        <title>Sequencing the genomes of 1000 actinobacteria strains.</title>
        <authorList>
            <person name="Klenk H.-P."/>
        </authorList>
    </citation>
    <scope>NUCLEOTIDE SEQUENCE [LARGE SCALE GENOMIC DNA]</scope>
    <source>
        <strain evidence="2 3">DSM 15597</strain>
    </source>
</reference>
<dbReference type="Gene3D" id="1.10.10.10">
    <property type="entry name" value="Winged helix-like DNA-binding domain superfamily/Winged helix DNA-binding domain"/>
    <property type="match status" value="1"/>
</dbReference>
<accession>A0A2A9CRI4</accession>
<feature type="domain" description="Transcription regulator PadR N-terminal" evidence="1">
    <location>
        <begin position="49"/>
        <end position="117"/>
    </location>
</feature>
<evidence type="ECO:0000313" key="2">
    <source>
        <dbReference type="EMBL" id="PFG16222.1"/>
    </source>
</evidence>
<dbReference type="OrthoDB" id="1683430at2"/>
<organism evidence="2 3">
    <name type="scientific">Propionicimonas paludicola</name>
    <dbReference type="NCBI Taxonomy" id="185243"/>
    <lineage>
        <taxon>Bacteria</taxon>
        <taxon>Bacillati</taxon>
        <taxon>Actinomycetota</taxon>
        <taxon>Actinomycetes</taxon>
        <taxon>Propionibacteriales</taxon>
        <taxon>Nocardioidaceae</taxon>
        <taxon>Propionicimonas</taxon>
    </lineage>
</organism>
<dbReference type="SUPFAM" id="SSF46785">
    <property type="entry name" value="Winged helix' DNA-binding domain"/>
    <property type="match status" value="1"/>
</dbReference>
<evidence type="ECO:0000259" key="1">
    <source>
        <dbReference type="Pfam" id="PF03551"/>
    </source>
</evidence>
<dbReference type="EMBL" id="PDJC01000001">
    <property type="protein sequence ID" value="PFG16222.1"/>
    <property type="molecule type" value="Genomic_DNA"/>
</dbReference>
<gene>
    <name evidence="2" type="ORF">ATK74_0754</name>
</gene>
<dbReference type="AlphaFoldDB" id="A0A2A9CRI4"/>